<reference evidence="9" key="1">
    <citation type="journal article" date="2014" name="Gene">
        <title>Genome-guided analysis of transformation efficiency and carbon dioxide assimilation by Moorella thermoacetica Y72.</title>
        <authorList>
            <person name="Tsukahara K."/>
            <person name="Kita A."/>
            <person name="Nakashimada Y."/>
            <person name="Hoshino T."/>
            <person name="Murakami K."/>
        </authorList>
    </citation>
    <scope>NUCLEOTIDE SEQUENCE [LARGE SCALE GENOMIC DNA]</scope>
    <source>
        <strain evidence="9">Y72</strain>
    </source>
</reference>
<gene>
    <name evidence="6" type="primary">nuoD</name>
    <name evidence="9" type="ORF">MTY_2057</name>
</gene>
<dbReference type="GO" id="GO:0005886">
    <property type="term" value="C:plasma membrane"/>
    <property type="evidence" value="ECO:0007669"/>
    <property type="project" value="UniProtKB-SubCell"/>
</dbReference>
<dbReference type="Gene3D" id="1.10.645.10">
    <property type="entry name" value="Cytochrome-c3 Hydrogenase, chain B"/>
    <property type="match status" value="1"/>
</dbReference>
<dbReference type="NCBIfam" id="NF008974">
    <property type="entry name" value="PRK12322.1"/>
    <property type="match status" value="1"/>
</dbReference>
<name>A0A0S6UET7_NEOTH</name>
<evidence type="ECO:0000256" key="5">
    <source>
        <dbReference type="ARBA" id="ARBA00023027"/>
    </source>
</evidence>
<dbReference type="InterPro" id="IPR029014">
    <property type="entry name" value="NiFe-Hase_large"/>
</dbReference>
<evidence type="ECO:0000259" key="8">
    <source>
        <dbReference type="Pfam" id="PF00346"/>
    </source>
</evidence>
<dbReference type="PROSITE" id="PS00535">
    <property type="entry name" value="COMPLEX1_49K"/>
    <property type="match status" value="1"/>
</dbReference>
<evidence type="ECO:0000313" key="9">
    <source>
        <dbReference type="EMBL" id="GAF26717.1"/>
    </source>
</evidence>
<proteinExistence type="inferred from homology"/>
<feature type="domain" description="NADH-quinone oxidoreductase subunit D" evidence="8">
    <location>
        <begin position="126"/>
        <end position="296"/>
    </location>
</feature>
<comment type="function">
    <text evidence="6">NDH-1 shuttles electrons from NADH, via FMN and iron-sulfur (Fe-S) centers, to quinones in the respiratory chain. The immediate electron acceptor for the enzyme in this species is believed to be a menaquinone. Couples the redox reaction to proton translocation (for every two electrons transferred, four hydrogen ions are translocated across the cytoplasmic membrane), and thus conserves the redox energy in a proton gradient.</text>
</comment>
<keyword evidence="5 6" id="KW-0520">NAD</keyword>
<dbReference type="PANTHER" id="PTHR11993">
    <property type="entry name" value="NADH-UBIQUINONE OXIDOREDUCTASE 49 KDA SUBUNIT"/>
    <property type="match status" value="1"/>
</dbReference>
<protein>
    <recommendedName>
        <fullName evidence="6">NADH-quinone oxidoreductase subunit D</fullName>
        <ecNumber evidence="6">7.1.1.-</ecNumber>
    </recommendedName>
    <alternativeName>
        <fullName evidence="6">NADH dehydrogenase I subunit D</fullName>
    </alternativeName>
    <alternativeName>
        <fullName evidence="6">NDH-1 subunit D</fullName>
    </alternativeName>
</protein>
<dbReference type="InterPro" id="IPR022885">
    <property type="entry name" value="NDH1_su_D/H"/>
</dbReference>
<dbReference type="Pfam" id="PF00346">
    <property type="entry name" value="Complex1_49kDa"/>
    <property type="match status" value="2"/>
</dbReference>
<keyword evidence="4 6" id="KW-1278">Translocase</keyword>
<evidence type="ECO:0000256" key="4">
    <source>
        <dbReference type="ARBA" id="ARBA00022967"/>
    </source>
</evidence>
<dbReference type="GO" id="GO:0048038">
    <property type="term" value="F:quinone binding"/>
    <property type="evidence" value="ECO:0007669"/>
    <property type="project" value="UniProtKB-KW"/>
</dbReference>
<keyword evidence="2 6" id="KW-0813">Transport</keyword>
<feature type="domain" description="NADH-quinone oxidoreductase subunit D" evidence="8">
    <location>
        <begin position="297"/>
        <end position="371"/>
    </location>
</feature>
<dbReference type="GO" id="GO:0051287">
    <property type="term" value="F:NAD binding"/>
    <property type="evidence" value="ECO:0007669"/>
    <property type="project" value="InterPro"/>
</dbReference>
<dbReference type="InterPro" id="IPR014029">
    <property type="entry name" value="NADH_UbQ_OxRdtase_49kDa_CS"/>
</dbReference>
<organism evidence="9">
    <name type="scientific">Moorella thermoacetica Y72</name>
    <dbReference type="NCBI Taxonomy" id="1325331"/>
    <lineage>
        <taxon>Bacteria</taxon>
        <taxon>Bacillati</taxon>
        <taxon>Bacillota</taxon>
        <taxon>Clostridia</taxon>
        <taxon>Neomoorellales</taxon>
        <taxon>Neomoorellaceae</taxon>
        <taxon>Neomoorella</taxon>
    </lineage>
</organism>
<keyword evidence="3 6" id="KW-0874">Quinone</keyword>
<keyword evidence="6" id="KW-0472">Membrane</keyword>
<dbReference type="EMBL" id="DF238840">
    <property type="protein sequence ID" value="GAF26717.1"/>
    <property type="molecule type" value="Genomic_DNA"/>
</dbReference>
<dbReference type="EC" id="7.1.1.-" evidence="6"/>
<evidence type="ECO:0000256" key="6">
    <source>
        <dbReference type="HAMAP-Rule" id="MF_01358"/>
    </source>
</evidence>
<keyword evidence="6" id="KW-1003">Cell membrane</keyword>
<comment type="subcellular location">
    <subcellularLocation>
        <location evidence="6">Cell membrane</location>
        <topology evidence="6">Peripheral membrane protein</topology>
        <orientation evidence="6">Cytoplasmic side</orientation>
    </subcellularLocation>
</comment>
<comment type="subunit">
    <text evidence="6">NDH-1 is composed of 14 different subunits. Subunits NuoB, C, D, E, F, and G constitute the peripheral sector of the complex.</text>
</comment>
<dbReference type="InterPro" id="IPR001135">
    <property type="entry name" value="NADH_Q_OxRdtase_suD"/>
</dbReference>
<dbReference type="AlphaFoldDB" id="A0A0S6UET7"/>
<comment type="similarity">
    <text evidence="1 6 7">Belongs to the complex I 49 kDa subunit family.</text>
</comment>
<evidence type="ECO:0000256" key="3">
    <source>
        <dbReference type="ARBA" id="ARBA00022719"/>
    </source>
</evidence>
<dbReference type="NCBIfam" id="NF004739">
    <property type="entry name" value="PRK06075.1"/>
    <property type="match status" value="1"/>
</dbReference>
<evidence type="ECO:0000256" key="1">
    <source>
        <dbReference type="ARBA" id="ARBA00005769"/>
    </source>
</evidence>
<evidence type="ECO:0000256" key="2">
    <source>
        <dbReference type="ARBA" id="ARBA00022448"/>
    </source>
</evidence>
<sequence length="371" mass="41295">MAAAAENLRTEEIQLNMGPQHPSTHGVYRALLTLDGEKVVGVENIIGYLHRGIEKLAEDRTYTQVIPYTDRLDYLAGMLNNLGYVQTVEKLLGLEVPERAEYLRVIMAELSRLASHMVMVASMALDLSGWTAWFPPFRERERILDLFEMTCGSRLTVSYMRIGGVAADIPPGFLPALESFLNDLPRMIAEMNGLITGNEIFKARCQGVGKIDLETALAYGITGPNLRACGLPFDLRKARPYGIYDRFDFDIPTLNNGDSYDRFVIRLLEMEQSARIIRQAMEQLPDGPVQAKVPRVLKLPRGEVYHQIEGAKGILGFYLVSDGGSKPYRLHIHSPSFVNLGALPRISVGGTIQDFVVNIASIDIVLGEVDR</sequence>
<dbReference type="SUPFAM" id="SSF56762">
    <property type="entry name" value="HydB/Nqo4-like"/>
    <property type="match status" value="1"/>
</dbReference>
<evidence type="ECO:0000256" key="7">
    <source>
        <dbReference type="RuleBase" id="RU003685"/>
    </source>
</evidence>
<accession>A0A0S6UET7</accession>
<dbReference type="RefSeq" id="WP_025774399.1">
    <property type="nucleotide sequence ID" value="NZ_DF238840.1"/>
</dbReference>
<comment type="catalytic activity">
    <reaction evidence="6">
        <text>a quinone + NADH + 5 H(+)(in) = a quinol + NAD(+) + 4 H(+)(out)</text>
        <dbReference type="Rhea" id="RHEA:57888"/>
        <dbReference type="ChEBI" id="CHEBI:15378"/>
        <dbReference type="ChEBI" id="CHEBI:24646"/>
        <dbReference type="ChEBI" id="CHEBI:57540"/>
        <dbReference type="ChEBI" id="CHEBI:57945"/>
        <dbReference type="ChEBI" id="CHEBI:132124"/>
    </reaction>
</comment>
<keyword evidence="9" id="KW-0830">Ubiquinone</keyword>
<dbReference type="PANTHER" id="PTHR11993:SF10">
    <property type="entry name" value="NADH DEHYDROGENASE [UBIQUINONE] IRON-SULFUR PROTEIN 2, MITOCHONDRIAL"/>
    <property type="match status" value="1"/>
</dbReference>
<dbReference type="HAMAP" id="MF_01358">
    <property type="entry name" value="NDH1_NuoD"/>
    <property type="match status" value="1"/>
</dbReference>
<dbReference type="GO" id="GO:0050136">
    <property type="term" value="F:NADH dehydrogenase (quinone) (non-electrogenic) activity"/>
    <property type="evidence" value="ECO:0007669"/>
    <property type="project" value="UniProtKB-UniRule"/>
</dbReference>
<dbReference type="Proteomes" id="UP000063718">
    <property type="component" value="Unassembled WGS sequence"/>
</dbReference>